<feature type="transmembrane region" description="Helical" evidence="1">
    <location>
        <begin position="74"/>
        <end position="97"/>
    </location>
</feature>
<reference evidence="3 4" key="1">
    <citation type="submission" date="2023-09" db="EMBL/GenBank/DDBJ databases">
        <title>Nesidiocoris tenuis whole genome shotgun sequence.</title>
        <authorList>
            <person name="Shibata T."/>
            <person name="Shimoda M."/>
            <person name="Kobayashi T."/>
            <person name="Uehara T."/>
        </authorList>
    </citation>
    <scope>NUCLEOTIDE SEQUENCE [LARGE SCALE GENOMIC DNA]</scope>
    <source>
        <strain evidence="3 4">Japan</strain>
    </source>
</reference>
<feature type="signal peptide" evidence="2">
    <location>
        <begin position="1"/>
        <end position="22"/>
    </location>
</feature>
<dbReference type="Proteomes" id="UP001307889">
    <property type="component" value="Chromosome 3"/>
</dbReference>
<name>A0ABN7AL72_9HEMI</name>
<keyword evidence="2" id="KW-0732">Signal</keyword>
<evidence type="ECO:0000256" key="1">
    <source>
        <dbReference type="SAM" id="Phobius"/>
    </source>
</evidence>
<evidence type="ECO:0000313" key="3">
    <source>
        <dbReference type="EMBL" id="BES91650.1"/>
    </source>
</evidence>
<organism evidence="3 4">
    <name type="scientific">Nesidiocoris tenuis</name>
    <dbReference type="NCBI Taxonomy" id="355587"/>
    <lineage>
        <taxon>Eukaryota</taxon>
        <taxon>Metazoa</taxon>
        <taxon>Ecdysozoa</taxon>
        <taxon>Arthropoda</taxon>
        <taxon>Hexapoda</taxon>
        <taxon>Insecta</taxon>
        <taxon>Pterygota</taxon>
        <taxon>Neoptera</taxon>
        <taxon>Paraneoptera</taxon>
        <taxon>Hemiptera</taxon>
        <taxon>Heteroptera</taxon>
        <taxon>Panheteroptera</taxon>
        <taxon>Cimicomorpha</taxon>
        <taxon>Miridae</taxon>
        <taxon>Dicyphina</taxon>
        <taxon>Nesidiocoris</taxon>
    </lineage>
</organism>
<dbReference type="EMBL" id="AP028911">
    <property type="protein sequence ID" value="BES91650.1"/>
    <property type="molecule type" value="Genomic_DNA"/>
</dbReference>
<keyword evidence="4" id="KW-1185">Reference proteome</keyword>
<feature type="chain" id="PRO_5046888879" evidence="2">
    <location>
        <begin position="23"/>
        <end position="131"/>
    </location>
</feature>
<sequence length="131" mass="14861">MVFKCNLLLVTLSLCCINEGICDVKIASYSTQLTVFGGADENAGKSLAERSRRDLPEPTVAYYDFLVNEFSFKVWAVFEMVTIGLLFYSTFAAIYYARWTYLRQNPADDGGDWLLRRSHERLLRALGSPPT</sequence>
<evidence type="ECO:0000256" key="2">
    <source>
        <dbReference type="SAM" id="SignalP"/>
    </source>
</evidence>
<evidence type="ECO:0000313" key="4">
    <source>
        <dbReference type="Proteomes" id="UP001307889"/>
    </source>
</evidence>
<keyword evidence="1" id="KW-1133">Transmembrane helix</keyword>
<gene>
    <name evidence="3" type="ORF">NTJ_04458</name>
</gene>
<protein>
    <submittedName>
        <fullName evidence="3">Uncharacterized protein</fullName>
    </submittedName>
</protein>
<accession>A0ABN7AL72</accession>
<keyword evidence="1" id="KW-0812">Transmembrane</keyword>
<proteinExistence type="predicted"/>
<keyword evidence="1" id="KW-0472">Membrane</keyword>